<dbReference type="SUPFAM" id="SSF117396">
    <property type="entry name" value="TM1631-like"/>
    <property type="match status" value="1"/>
</dbReference>
<accession>A0A411HK32</accession>
<dbReference type="EMBL" id="CP035704">
    <property type="protein sequence ID" value="QBB70848.1"/>
    <property type="molecule type" value="Genomic_DNA"/>
</dbReference>
<dbReference type="Pfam" id="PF01904">
    <property type="entry name" value="DUF72"/>
    <property type="match status" value="1"/>
</dbReference>
<dbReference type="PANTHER" id="PTHR30348:SF14">
    <property type="entry name" value="BLR8050 PROTEIN"/>
    <property type="match status" value="1"/>
</dbReference>
<dbReference type="InterPro" id="IPR036520">
    <property type="entry name" value="UPF0759_sf"/>
</dbReference>
<dbReference type="InterPro" id="IPR002763">
    <property type="entry name" value="DUF72"/>
</dbReference>
<dbReference type="PANTHER" id="PTHR30348">
    <property type="entry name" value="UNCHARACTERIZED PROTEIN YECE"/>
    <property type="match status" value="1"/>
</dbReference>
<dbReference type="Proteomes" id="UP000291562">
    <property type="component" value="Chromosome"/>
</dbReference>
<evidence type="ECO:0000313" key="2">
    <source>
        <dbReference type="Proteomes" id="UP000291562"/>
    </source>
</evidence>
<keyword evidence="2" id="KW-1185">Reference proteome</keyword>
<sequence>MTSRIIHPVRIGCAGWNVPKADASEFSLDGSHLQRYSSRFNCVEINSSFYKSHQPSTYARWAECVPTTFRFSVKLPRRITHDLRLVGVGGLLDAFFAEVDMLGQKLGCVLVQLPPSFRFERAVVNRFLQMLRRRHAGDVVLEPRHASWFETEADDVLKHFSIGRVAADPAVVPAAALPGGDTRVVYLRLHGSPKIYYSTYPQARLVEIAESLHNAVAAGARAWCVFDNTALGAATANALETTRLVEKL</sequence>
<reference evidence="1 2" key="1">
    <citation type="submission" date="2019-01" db="EMBL/GenBank/DDBJ databases">
        <title>Pseudolysobacter antarctica gen. nov., sp. nov., isolated from Fildes Peninsula, Antarctica.</title>
        <authorList>
            <person name="Wei Z."/>
            <person name="Peng F."/>
        </authorList>
    </citation>
    <scope>NUCLEOTIDE SEQUENCE [LARGE SCALE GENOMIC DNA]</scope>
    <source>
        <strain evidence="1 2">AQ6-296</strain>
    </source>
</reference>
<dbReference type="OrthoDB" id="9780310at2"/>
<protein>
    <submittedName>
        <fullName evidence="1">DUF72 domain-containing protein</fullName>
    </submittedName>
</protein>
<dbReference type="AlphaFoldDB" id="A0A411HK32"/>
<dbReference type="KEGG" id="xbc:ELE36_11050"/>
<dbReference type="Gene3D" id="3.20.20.410">
    <property type="entry name" value="Protein of unknown function UPF0759"/>
    <property type="match status" value="1"/>
</dbReference>
<dbReference type="RefSeq" id="WP_129833277.1">
    <property type="nucleotide sequence ID" value="NZ_CP035704.1"/>
</dbReference>
<organism evidence="1 2">
    <name type="scientific">Pseudolysobacter antarcticus</name>
    <dbReference type="NCBI Taxonomy" id="2511995"/>
    <lineage>
        <taxon>Bacteria</taxon>
        <taxon>Pseudomonadati</taxon>
        <taxon>Pseudomonadota</taxon>
        <taxon>Gammaproteobacteria</taxon>
        <taxon>Lysobacterales</taxon>
        <taxon>Rhodanobacteraceae</taxon>
        <taxon>Pseudolysobacter</taxon>
    </lineage>
</organism>
<name>A0A411HK32_9GAMM</name>
<proteinExistence type="predicted"/>
<gene>
    <name evidence="1" type="ORF">ELE36_11050</name>
</gene>
<evidence type="ECO:0000313" key="1">
    <source>
        <dbReference type="EMBL" id="QBB70848.1"/>
    </source>
</evidence>